<dbReference type="Pfam" id="PF02311">
    <property type="entry name" value="AraC_binding"/>
    <property type="match status" value="1"/>
</dbReference>
<dbReference type="InterPro" id="IPR009057">
    <property type="entry name" value="Homeodomain-like_sf"/>
</dbReference>
<evidence type="ECO:0000313" key="4">
    <source>
        <dbReference type="EMBL" id="MSA69244.1"/>
    </source>
</evidence>
<dbReference type="Pfam" id="PF12833">
    <property type="entry name" value="HTH_18"/>
    <property type="match status" value="1"/>
</dbReference>
<reference evidence="4" key="1">
    <citation type="journal article" date="2019" name="Nat. Med.">
        <title>A library of human gut bacterial isolates paired with longitudinal multiomics data enables mechanistic microbiome research.</title>
        <authorList>
            <person name="Poyet M."/>
            <person name="Groussin M."/>
            <person name="Gibbons S.M."/>
            <person name="Avila-Pacheco J."/>
            <person name="Jiang X."/>
            <person name="Kearney S.M."/>
            <person name="Perrotta A.R."/>
            <person name="Berdy B."/>
            <person name="Zhao S."/>
            <person name="Lieberman T.D."/>
            <person name="Swanson P.K."/>
            <person name="Smith M."/>
            <person name="Roesemann S."/>
            <person name="Alexander J.E."/>
            <person name="Rich S.A."/>
            <person name="Livny J."/>
            <person name="Vlamakis H."/>
            <person name="Clish C."/>
            <person name="Bullock K."/>
            <person name="Deik A."/>
            <person name="Scott J."/>
            <person name="Pierce K.A."/>
            <person name="Xavier R.J."/>
            <person name="Alm E.J."/>
        </authorList>
    </citation>
    <scope>NUCLEOTIDE SEQUENCE</scope>
    <source>
        <strain evidence="4">BIOML-A18</strain>
    </source>
</reference>
<sequence length="327" mass="38148">MDKYAEKMLRSLENPVQTGEYPDLKNNADLAMFLKQSVEKGILYTNVQDGKIVYFTAENYSQMHQNTAYELMYVLDGTVIKQIEDKKYTLHTGEGYILNRRITHSDDVQDGFLLVLDFSEEFFREVTRSIDIREDTHPVFSFIEKCGQDSSGWRKSYLEFSPTVPLPNEQFRTVLDSLQQELATKKIGASFLQKGLFLRLVELLENKKMFNVNAIDIHSGKEDFLVERLTSYIVRKYGNVSRRDVEKDLHYNDEYLNRLLKKACGKTISRYAAEIRLDRARQLLSTTSLTIGEITNLLEFSSENYFYHFFKKAEGISPSRYRAEHHD</sequence>
<dbReference type="InterPro" id="IPR018060">
    <property type="entry name" value="HTH_AraC"/>
</dbReference>
<dbReference type="GO" id="GO:0003700">
    <property type="term" value="F:DNA-binding transcription factor activity"/>
    <property type="evidence" value="ECO:0007669"/>
    <property type="project" value="InterPro"/>
</dbReference>
<evidence type="ECO:0000256" key="2">
    <source>
        <dbReference type="ARBA" id="ARBA00023125"/>
    </source>
</evidence>
<accession>A0A6A8GRC4</accession>
<comment type="caution">
    <text evidence="4">The sequence shown here is derived from an EMBL/GenBank/DDBJ whole genome shotgun (WGS) entry which is preliminary data.</text>
</comment>
<dbReference type="AlphaFoldDB" id="A0A6A8GRC4"/>
<dbReference type="InterPro" id="IPR003313">
    <property type="entry name" value="AraC-bd"/>
</dbReference>
<gene>
    <name evidence="4" type="ORF">GKC89_09160</name>
</gene>
<dbReference type="Gene3D" id="1.10.10.60">
    <property type="entry name" value="Homeodomain-like"/>
    <property type="match status" value="2"/>
</dbReference>
<dbReference type="Gene3D" id="2.60.120.10">
    <property type="entry name" value="Jelly Rolls"/>
    <property type="match status" value="1"/>
</dbReference>
<name>A0A6A8GRC4_9LACO</name>
<evidence type="ECO:0000256" key="1">
    <source>
        <dbReference type="ARBA" id="ARBA00023015"/>
    </source>
</evidence>
<evidence type="ECO:0000256" key="3">
    <source>
        <dbReference type="ARBA" id="ARBA00023163"/>
    </source>
</evidence>
<keyword evidence="2" id="KW-0238">DNA-binding</keyword>
<dbReference type="PANTHER" id="PTHR43280:SF2">
    <property type="entry name" value="HTH-TYPE TRANSCRIPTIONAL REGULATOR EXSA"/>
    <property type="match status" value="1"/>
</dbReference>
<dbReference type="InterPro" id="IPR011051">
    <property type="entry name" value="RmlC_Cupin_sf"/>
</dbReference>
<organism evidence="4">
    <name type="scientific">Ligilactobacillus ruminis</name>
    <dbReference type="NCBI Taxonomy" id="1623"/>
    <lineage>
        <taxon>Bacteria</taxon>
        <taxon>Bacillati</taxon>
        <taxon>Bacillota</taxon>
        <taxon>Bacilli</taxon>
        <taxon>Lactobacillales</taxon>
        <taxon>Lactobacillaceae</taxon>
        <taxon>Ligilactobacillus</taxon>
    </lineage>
</organism>
<keyword evidence="3" id="KW-0804">Transcription</keyword>
<dbReference type="RefSeq" id="WP_154237226.1">
    <property type="nucleotide sequence ID" value="NZ_JBBNKM010000014.1"/>
</dbReference>
<dbReference type="SUPFAM" id="SSF51182">
    <property type="entry name" value="RmlC-like cupins"/>
    <property type="match status" value="1"/>
</dbReference>
<dbReference type="InterPro" id="IPR014710">
    <property type="entry name" value="RmlC-like_jellyroll"/>
</dbReference>
<protein>
    <submittedName>
        <fullName evidence="4">Helix-turn-helix domain-containing protein</fullName>
    </submittedName>
</protein>
<proteinExistence type="predicted"/>
<dbReference type="SUPFAM" id="SSF46689">
    <property type="entry name" value="Homeodomain-like"/>
    <property type="match status" value="1"/>
</dbReference>
<dbReference type="PANTHER" id="PTHR43280">
    <property type="entry name" value="ARAC-FAMILY TRANSCRIPTIONAL REGULATOR"/>
    <property type="match status" value="1"/>
</dbReference>
<dbReference type="GO" id="GO:0043565">
    <property type="term" value="F:sequence-specific DNA binding"/>
    <property type="evidence" value="ECO:0007669"/>
    <property type="project" value="InterPro"/>
</dbReference>
<dbReference type="SMART" id="SM00342">
    <property type="entry name" value="HTH_ARAC"/>
    <property type="match status" value="1"/>
</dbReference>
<keyword evidence="1" id="KW-0805">Transcription regulation</keyword>
<dbReference type="PROSITE" id="PS01124">
    <property type="entry name" value="HTH_ARAC_FAMILY_2"/>
    <property type="match status" value="1"/>
</dbReference>
<dbReference type="EMBL" id="WKOD01000033">
    <property type="protein sequence ID" value="MSA69244.1"/>
    <property type="molecule type" value="Genomic_DNA"/>
</dbReference>